<proteinExistence type="predicted"/>
<accession>A0A5B8VSP2</accession>
<dbReference type="AlphaFoldDB" id="A0A5B8VSP2"/>
<evidence type="ECO:0000313" key="3">
    <source>
        <dbReference type="Proteomes" id="UP000321291"/>
    </source>
</evidence>
<dbReference type="Pfam" id="PF12867">
    <property type="entry name" value="DinB_2"/>
    <property type="match status" value="1"/>
</dbReference>
<dbReference type="OrthoDB" id="119432at2"/>
<gene>
    <name evidence="2" type="ORF">FSB73_14895</name>
</gene>
<evidence type="ECO:0000259" key="1">
    <source>
        <dbReference type="Pfam" id="PF12867"/>
    </source>
</evidence>
<protein>
    <submittedName>
        <fullName evidence="2">DinB family protein</fullName>
    </submittedName>
</protein>
<evidence type="ECO:0000313" key="2">
    <source>
        <dbReference type="EMBL" id="QEC74303.1"/>
    </source>
</evidence>
<keyword evidence="3" id="KW-1185">Reference proteome</keyword>
<sequence length="165" mass="18235">MEIIPALVKEFENENRTTRAMLSRIPDTIYDWQPHPKSMTVSRLASHLADLASWPQMVLGSEGLDFAANPYNPPVPNNTADLLKAYDKSYETGLSALKSATDADLIKTWTLSNGGHVLAANNKLETLRMVYCQIVHHRAQMGVFLRLNDVPLPPSYGPSADEGSL</sequence>
<name>A0A5B8VSP2_9BACT</name>
<organism evidence="2 3">
    <name type="scientific">Arachidicoccus ginsenosidivorans</name>
    <dbReference type="NCBI Taxonomy" id="496057"/>
    <lineage>
        <taxon>Bacteria</taxon>
        <taxon>Pseudomonadati</taxon>
        <taxon>Bacteroidota</taxon>
        <taxon>Chitinophagia</taxon>
        <taxon>Chitinophagales</taxon>
        <taxon>Chitinophagaceae</taxon>
        <taxon>Arachidicoccus</taxon>
    </lineage>
</organism>
<reference evidence="2 3" key="1">
    <citation type="journal article" date="2017" name="Int. J. Syst. Evol. Microbiol.">
        <title>Arachidicoccus ginsenosidivorans sp. nov., with ginsenoside-converting activity isolated from ginseng cultivating soil.</title>
        <authorList>
            <person name="Siddiqi M.Z."/>
            <person name="Aslam Z."/>
            <person name="Im W.T."/>
        </authorList>
    </citation>
    <scope>NUCLEOTIDE SEQUENCE [LARGE SCALE GENOMIC DNA]</scope>
    <source>
        <strain evidence="2 3">Gsoil 809</strain>
    </source>
</reference>
<dbReference type="Gene3D" id="1.20.120.450">
    <property type="entry name" value="dinb family like domain"/>
    <property type="match status" value="1"/>
</dbReference>
<dbReference type="EMBL" id="CP042434">
    <property type="protein sequence ID" value="QEC74303.1"/>
    <property type="molecule type" value="Genomic_DNA"/>
</dbReference>
<dbReference type="InterPro" id="IPR034660">
    <property type="entry name" value="DinB/YfiT-like"/>
</dbReference>
<dbReference type="Proteomes" id="UP000321291">
    <property type="component" value="Chromosome"/>
</dbReference>
<dbReference type="KEGG" id="agi:FSB73_14895"/>
<feature type="domain" description="DinB-like" evidence="1">
    <location>
        <begin position="11"/>
        <end position="141"/>
    </location>
</feature>
<dbReference type="InterPro" id="IPR024775">
    <property type="entry name" value="DinB-like"/>
</dbReference>
<dbReference type="SUPFAM" id="SSF109854">
    <property type="entry name" value="DinB/YfiT-like putative metalloenzymes"/>
    <property type="match status" value="1"/>
</dbReference>